<gene>
    <name evidence="3" type="ORF">EJB05_47633</name>
</gene>
<feature type="region of interest" description="Disordered" evidence="1">
    <location>
        <begin position="41"/>
        <end position="76"/>
    </location>
</feature>
<dbReference type="Proteomes" id="UP000324897">
    <property type="component" value="Unassembled WGS sequence"/>
</dbReference>
<keyword evidence="2" id="KW-0812">Transmembrane</keyword>
<dbReference type="AlphaFoldDB" id="A0A5J9SZS2"/>
<evidence type="ECO:0000256" key="2">
    <source>
        <dbReference type="SAM" id="Phobius"/>
    </source>
</evidence>
<sequence length="76" mass="8317">MTRLVVPRSDRIVRRTVMVGAVTAAYFLLTADYGPNYPNPVRKAMESSTLFSQTDRNNVPENKQGNSGPDGGSSEK</sequence>
<accession>A0A5J9SZS2</accession>
<organism evidence="3 4">
    <name type="scientific">Eragrostis curvula</name>
    <name type="common">weeping love grass</name>
    <dbReference type="NCBI Taxonomy" id="38414"/>
    <lineage>
        <taxon>Eukaryota</taxon>
        <taxon>Viridiplantae</taxon>
        <taxon>Streptophyta</taxon>
        <taxon>Embryophyta</taxon>
        <taxon>Tracheophyta</taxon>
        <taxon>Spermatophyta</taxon>
        <taxon>Magnoliopsida</taxon>
        <taxon>Liliopsida</taxon>
        <taxon>Poales</taxon>
        <taxon>Poaceae</taxon>
        <taxon>PACMAD clade</taxon>
        <taxon>Chloridoideae</taxon>
        <taxon>Eragrostideae</taxon>
        <taxon>Eragrostidinae</taxon>
        <taxon>Eragrostis</taxon>
    </lineage>
</organism>
<dbReference type="PANTHER" id="PTHR37696">
    <property type="entry name" value="ADENYLOSUCCINATE SYNTHETASE-RELATED"/>
    <property type="match status" value="1"/>
</dbReference>
<feature type="compositionally biased region" description="Polar residues" evidence="1">
    <location>
        <begin position="46"/>
        <end position="67"/>
    </location>
</feature>
<keyword evidence="2" id="KW-1133">Transmembrane helix</keyword>
<dbReference type="EMBL" id="RWGY01000051">
    <property type="protein sequence ID" value="TVU04522.1"/>
    <property type="molecule type" value="Genomic_DNA"/>
</dbReference>
<evidence type="ECO:0000256" key="1">
    <source>
        <dbReference type="SAM" id="MobiDB-lite"/>
    </source>
</evidence>
<comment type="caution">
    <text evidence="3">The sequence shown here is derived from an EMBL/GenBank/DDBJ whole genome shotgun (WGS) entry which is preliminary data.</text>
</comment>
<name>A0A5J9SZS2_9POAL</name>
<dbReference type="OrthoDB" id="1635687at2759"/>
<evidence type="ECO:0000313" key="4">
    <source>
        <dbReference type="Proteomes" id="UP000324897"/>
    </source>
</evidence>
<keyword evidence="2" id="KW-0472">Membrane</keyword>
<keyword evidence="4" id="KW-1185">Reference proteome</keyword>
<dbReference type="PANTHER" id="PTHR37696:SF1">
    <property type="entry name" value="ADENYLOSUCCINATE SYNTHETASE-RELATED"/>
    <property type="match status" value="1"/>
</dbReference>
<feature type="transmembrane region" description="Helical" evidence="2">
    <location>
        <begin position="12"/>
        <end position="29"/>
    </location>
</feature>
<reference evidence="3 4" key="1">
    <citation type="journal article" date="2019" name="Sci. Rep.">
        <title>A high-quality genome of Eragrostis curvula grass provides insights into Poaceae evolution and supports new strategies to enhance forage quality.</title>
        <authorList>
            <person name="Carballo J."/>
            <person name="Santos B.A.C.M."/>
            <person name="Zappacosta D."/>
            <person name="Garbus I."/>
            <person name="Selva J.P."/>
            <person name="Gallo C.A."/>
            <person name="Diaz A."/>
            <person name="Albertini E."/>
            <person name="Caccamo M."/>
            <person name="Echenique V."/>
        </authorList>
    </citation>
    <scope>NUCLEOTIDE SEQUENCE [LARGE SCALE GENOMIC DNA]</scope>
    <source>
        <strain evidence="4">cv. Victoria</strain>
        <tissue evidence="3">Leaf</tissue>
    </source>
</reference>
<proteinExistence type="predicted"/>
<evidence type="ECO:0000313" key="3">
    <source>
        <dbReference type="EMBL" id="TVU04522.1"/>
    </source>
</evidence>
<protein>
    <submittedName>
        <fullName evidence="3">Uncharacterized protein</fullName>
    </submittedName>
</protein>
<dbReference type="Gramene" id="TVU04522">
    <property type="protein sequence ID" value="TVU04522"/>
    <property type="gene ID" value="EJB05_47633"/>
</dbReference>